<organism evidence="8 9">
    <name type="scientific">Megasphaera paucivorans</name>
    <dbReference type="NCBI Taxonomy" id="349095"/>
    <lineage>
        <taxon>Bacteria</taxon>
        <taxon>Bacillati</taxon>
        <taxon>Bacillota</taxon>
        <taxon>Negativicutes</taxon>
        <taxon>Veillonellales</taxon>
        <taxon>Veillonellaceae</taxon>
        <taxon>Megasphaera</taxon>
    </lineage>
</organism>
<comment type="similarity">
    <text evidence="2 6">Belongs to the class-I pyridoxal-phosphate-dependent aminotransferase family.</text>
</comment>
<dbReference type="AlphaFoldDB" id="A0A1G9SEP7"/>
<dbReference type="Proteomes" id="UP000199309">
    <property type="component" value="Unassembled WGS sequence"/>
</dbReference>
<dbReference type="Pfam" id="PF00155">
    <property type="entry name" value="Aminotran_1_2"/>
    <property type="match status" value="1"/>
</dbReference>
<evidence type="ECO:0000313" key="8">
    <source>
        <dbReference type="EMBL" id="SDM33953.1"/>
    </source>
</evidence>
<dbReference type="InterPro" id="IPR015421">
    <property type="entry name" value="PyrdxlP-dep_Trfase_major"/>
</dbReference>
<dbReference type="InterPro" id="IPR004839">
    <property type="entry name" value="Aminotransferase_I/II_large"/>
</dbReference>
<comment type="cofactor">
    <cofactor evidence="1 6">
        <name>pyridoxal 5'-phosphate</name>
        <dbReference type="ChEBI" id="CHEBI:597326"/>
    </cofactor>
</comment>
<gene>
    <name evidence="8" type="ORF">SAMN05660299_00697</name>
</gene>
<dbReference type="GO" id="GO:0008483">
    <property type="term" value="F:transaminase activity"/>
    <property type="evidence" value="ECO:0007669"/>
    <property type="project" value="UniProtKB-KW"/>
</dbReference>
<dbReference type="FunFam" id="3.40.640.10:FF:000033">
    <property type="entry name" value="Aspartate aminotransferase"/>
    <property type="match status" value="1"/>
</dbReference>
<dbReference type="PRINTS" id="PR00753">
    <property type="entry name" value="ACCSYNTHASE"/>
</dbReference>
<dbReference type="InterPro" id="IPR015424">
    <property type="entry name" value="PyrdxlP-dep_Trfase"/>
</dbReference>
<dbReference type="PROSITE" id="PS00105">
    <property type="entry name" value="AA_TRANSFER_CLASS_1"/>
    <property type="match status" value="1"/>
</dbReference>
<evidence type="ECO:0000256" key="6">
    <source>
        <dbReference type="RuleBase" id="RU000481"/>
    </source>
</evidence>
<dbReference type="PANTHER" id="PTHR46383">
    <property type="entry name" value="ASPARTATE AMINOTRANSFERASE"/>
    <property type="match status" value="1"/>
</dbReference>
<dbReference type="GO" id="GO:0030170">
    <property type="term" value="F:pyridoxal phosphate binding"/>
    <property type="evidence" value="ECO:0007669"/>
    <property type="project" value="InterPro"/>
</dbReference>
<evidence type="ECO:0000256" key="5">
    <source>
        <dbReference type="ARBA" id="ARBA00022898"/>
    </source>
</evidence>
<feature type="domain" description="Aminotransferase class I/classII large" evidence="7">
    <location>
        <begin position="33"/>
        <end position="383"/>
    </location>
</feature>
<dbReference type="CDD" id="cd00609">
    <property type="entry name" value="AAT_like"/>
    <property type="match status" value="1"/>
</dbReference>
<keyword evidence="3 6" id="KW-0032">Aminotransferase</keyword>
<dbReference type="InterPro" id="IPR004838">
    <property type="entry name" value="NHTrfase_class1_PyrdxlP-BS"/>
</dbReference>
<evidence type="ECO:0000256" key="3">
    <source>
        <dbReference type="ARBA" id="ARBA00022576"/>
    </source>
</evidence>
<protein>
    <recommendedName>
        <fullName evidence="6">Aminotransferase</fullName>
        <ecNumber evidence="6">2.6.1.-</ecNumber>
    </recommendedName>
</protein>
<evidence type="ECO:0000259" key="7">
    <source>
        <dbReference type="Pfam" id="PF00155"/>
    </source>
</evidence>
<evidence type="ECO:0000256" key="2">
    <source>
        <dbReference type="ARBA" id="ARBA00007441"/>
    </source>
</evidence>
<evidence type="ECO:0000313" key="9">
    <source>
        <dbReference type="Proteomes" id="UP000199309"/>
    </source>
</evidence>
<sequence length="391" mass="43112">MKKLSSLLDHMPPKGIGIVTEKAKKMEQEGASDMIYMTSGRPDFDTPDYIKEACIQSLRSGNTSYTPTQGQLNLRTAIAGNLAKEYQLSYTADEIVVTSGLSEAVYDVLNALVEEGDEVLLPDPCWPSYNGICHMLKAGIVEYSLQADNDFQLSTEELEQRITAKTKVLVLITPHNPTGTVLTRETLEKIAALAQKYDFYVVADEIYNRILYDDLEAPSIAALPGMKERTLTLNGFSKIYSMTGWRVGYVASSPALIEAVTAIHSYGSSCLPGFIQDACVTALQEEDESIAHMQAEYKKRRDYVFQAINEIDGLSCPKPTGAFYAWIDIQALHLSAQEASDFFMKNAHVALVPGNVFGSACGNTYLRMSYAASLDIIKEACRRMKAAVEAR</sequence>
<keyword evidence="5" id="KW-0663">Pyridoxal phosphate</keyword>
<dbReference type="STRING" id="349095.SAMN05660299_00697"/>
<keyword evidence="4 6" id="KW-0808">Transferase</keyword>
<dbReference type="EMBL" id="FNHQ01000005">
    <property type="protein sequence ID" value="SDM33953.1"/>
    <property type="molecule type" value="Genomic_DNA"/>
</dbReference>
<proteinExistence type="inferred from homology"/>
<dbReference type="Gene3D" id="3.40.640.10">
    <property type="entry name" value="Type I PLP-dependent aspartate aminotransferase-like (Major domain)"/>
    <property type="match status" value="1"/>
</dbReference>
<evidence type="ECO:0000256" key="1">
    <source>
        <dbReference type="ARBA" id="ARBA00001933"/>
    </source>
</evidence>
<dbReference type="OrthoDB" id="9802328at2"/>
<name>A0A1G9SEP7_9FIRM</name>
<evidence type="ECO:0000256" key="4">
    <source>
        <dbReference type="ARBA" id="ARBA00022679"/>
    </source>
</evidence>
<reference evidence="8 9" key="1">
    <citation type="submission" date="2016-10" db="EMBL/GenBank/DDBJ databases">
        <authorList>
            <person name="de Groot N.N."/>
        </authorList>
    </citation>
    <scope>NUCLEOTIDE SEQUENCE [LARGE SCALE GENOMIC DNA]</scope>
    <source>
        <strain evidence="8 9">DSM 16981</strain>
    </source>
</reference>
<dbReference type="SUPFAM" id="SSF53383">
    <property type="entry name" value="PLP-dependent transferases"/>
    <property type="match status" value="1"/>
</dbReference>
<dbReference type="Gene3D" id="3.90.1150.10">
    <property type="entry name" value="Aspartate Aminotransferase, domain 1"/>
    <property type="match status" value="1"/>
</dbReference>
<keyword evidence="9" id="KW-1185">Reference proteome</keyword>
<dbReference type="GO" id="GO:0006520">
    <property type="term" value="P:amino acid metabolic process"/>
    <property type="evidence" value="ECO:0007669"/>
    <property type="project" value="InterPro"/>
</dbReference>
<dbReference type="EC" id="2.6.1.-" evidence="6"/>
<dbReference type="RefSeq" id="WP_091648181.1">
    <property type="nucleotide sequence ID" value="NZ_FNHQ01000005.1"/>
</dbReference>
<accession>A0A1G9SEP7</accession>
<dbReference type="InterPro" id="IPR015422">
    <property type="entry name" value="PyrdxlP-dep_Trfase_small"/>
</dbReference>
<dbReference type="InterPro" id="IPR050596">
    <property type="entry name" value="AspAT/PAT-like"/>
</dbReference>